<accession>A0A699Q8G7</accession>
<evidence type="ECO:0000256" key="1">
    <source>
        <dbReference type="SAM" id="MobiDB-lite"/>
    </source>
</evidence>
<gene>
    <name evidence="2" type="ORF">Tci_830894</name>
</gene>
<reference evidence="2" key="1">
    <citation type="journal article" date="2019" name="Sci. Rep.">
        <title>Draft genome of Tanacetum cinerariifolium, the natural source of mosquito coil.</title>
        <authorList>
            <person name="Yamashiro T."/>
            <person name="Shiraishi A."/>
            <person name="Satake H."/>
            <person name="Nakayama K."/>
        </authorList>
    </citation>
    <scope>NUCLEOTIDE SEQUENCE</scope>
</reference>
<feature type="compositionally biased region" description="Gly residues" evidence="1">
    <location>
        <begin position="18"/>
        <end position="27"/>
    </location>
</feature>
<dbReference type="EMBL" id="BKCJ010979387">
    <property type="protein sequence ID" value="GFC58924.1"/>
    <property type="molecule type" value="Genomic_DNA"/>
</dbReference>
<dbReference type="AlphaFoldDB" id="A0A699Q8G7"/>
<name>A0A699Q8G7_TANCI</name>
<proteinExistence type="predicted"/>
<organism evidence="2">
    <name type="scientific">Tanacetum cinerariifolium</name>
    <name type="common">Dalmatian daisy</name>
    <name type="synonym">Chrysanthemum cinerariifolium</name>
    <dbReference type="NCBI Taxonomy" id="118510"/>
    <lineage>
        <taxon>Eukaryota</taxon>
        <taxon>Viridiplantae</taxon>
        <taxon>Streptophyta</taxon>
        <taxon>Embryophyta</taxon>
        <taxon>Tracheophyta</taxon>
        <taxon>Spermatophyta</taxon>
        <taxon>Magnoliopsida</taxon>
        <taxon>eudicotyledons</taxon>
        <taxon>Gunneridae</taxon>
        <taxon>Pentapetalae</taxon>
        <taxon>asterids</taxon>
        <taxon>campanulids</taxon>
        <taxon>Asterales</taxon>
        <taxon>Asteraceae</taxon>
        <taxon>Asteroideae</taxon>
        <taxon>Anthemideae</taxon>
        <taxon>Anthemidinae</taxon>
        <taxon>Tanacetum</taxon>
    </lineage>
</organism>
<feature type="region of interest" description="Disordered" evidence="1">
    <location>
        <begin position="1"/>
        <end position="32"/>
    </location>
</feature>
<evidence type="ECO:0000313" key="2">
    <source>
        <dbReference type="EMBL" id="GFC58924.1"/>
    </source>
</evidence>
<sequence>SGGELAGRLPSPRATAGSGPGPTGRVGAGQPHCQRLPAAAHRPARSTSPFSLYELLLGLYQCRAGGGQCLFGPRLPAAGLVAGGPRCPARHSAHYAGAATGLRPLHLGAGQLFAGLRRHHDLGDKSRLVSST</sequence>
<comment type="caution">
    <text evidence="2">The sequence shown here is derived from an EMBL/GenBank/DDBJ whole genome shotgun (WGS) entry which is preliminary data.</text>
</comment>
<feature type="non-terminal residue" evidence="2">
    <location>
        <position position="1"/>
    </location>
</feature>
<protein>
    <submittedName>
        <fullName evidence="2">Uncharacterized protein</fullName>
    </submittedName>
</protein>